<proteinExistence type="predicted"/>
<comment type="caution">
    <text evidence="2">The sequence shown here is derived from an EMBL/GenBank/DDBJ whole genome shotgun (WGS) entry which is preliminary data.</text>
</comment>
<evidence type="ECO:0000256" key="1">
    <source>
        <dbReference type="SAM" id="MobiDB-lite"/>
    </source>
</evidence>
<name>A0A4U5M404_STECR</name>
<gene>
    <name evidence="2" type="ORF">L596_027332</name>
</gene>
<sequence>MDEEKMTEAFSEEQLQNETEMLVYMHLSEHYPEKVKKVFSKHRCEEFEQMRGTTELPKLSEVVEVFQTTRLSQKRKPEDGEDGGSESSSDQEPSAKKVKKTESSSDSDSDDEPAPKKAAATPKAAAKAPVKTPAKKADLLQTPTRTMSPLPRRLR</sequence>
<protein>
    <submittedName>
        <fullName evidence="2">Uncharacterized protein</fullName>
    </submittedName>
</protein>
<keyword evidence="3" id="KW-1185">Reference proteome</keyword>
<dbReference type="Proteomes" id="UP000298663">
    <property type="component" value="Unassembled WGS sequence"/>
</dbReference>
<dbReference type="AlphaFoldDB" id="A0A4U5M404"/>
<accession>A0A4U5M404</accession>
<feature type="region of interest" description="Disordered" evidence="1">
    <location>
        <begin position="67"/>
        <end position="155"/>
    </location>
</feature>
<evidence type="ECO:0000313" key="3">
    <source>
        <dbReference type="Proteomes" id="UP000298663"/>
    </source>
</evidence>
<evidence type="ECO:0000313" key="2">
    <source>
        <dbReference type="EMBL" id="TKR63514.1"/>
    </source>
</evidence>
<reference evidence="2 3" key="1">
    <citation type="journal article" date="2015" name="Genome Biol.">
        <title>Comparative genomics of Steinernema reveals deeply conserved gene regulatory networks.</title>
        <authorList>
            <person name="Dillman A.R."/>
            <person name="Macchietto M."/>
            <person name="Porter C.F."/>
            <person name="Rogers A."/>
            <person name="Williams B."/>
            <person name="Antoshechkin I."/>
            <person name="Lee M.M."/>
            <person name="Goodwin Z."/>
            <person name="Lu X."/>
            <person name="Lewis E.E."/>
            <person name="Goodrich-Blair H."/>
            <person name="Stock S.P."/>
            <person name="Adams B.J."/>
            <person name="Sternberg P.W."/>
            <person name="Mortazavi A."/>
        </authorList>
    </citation>
    <scope>NUCLEOTIDE SEQUENCE [LARGE SCALE GENOMIC DNA]</scope>
    <source>
        <strain evidence="2 3">ALL</strain>
    </source>
</reference>
<feature type="compositionally biased region" description="Low complexity" evidence="1">
    <location>
        <begin position="116"/>
        <end position="132"/>
    </location>
</feature>
<reference evidence="2 3" key="2">
    <citation type="journal article" date="2019" name="G3 (Bethesda)">
        <title>Hybrid Assembly of the Genome of the Entomopathogenic Nematode Steinernema carpocapsae Identifies the X-Chromosome.</title>
        <authorList>
            <person name="Serra L."/>
            <person name="Macchietto M."/>
            <person name="Macias-Munoz A."/>
            <person name="McGill C.J."/>
            <person name="Rodriguez I.M."/>
            <person name="Rodriguez B."/>
            <person name="Murad R."/>
            <person name="Mortazavi A."/>
        </authorList>
    </citation>
    <scope>NUCLEOTIDE SEQUENCE [LARGE SCALE GENOMIC DNA]</scope>
    <source>
        <strain evidence="2 3">ALL</strain>
    </source>
</reference>
<organism evidence="2 3">
    <name type="scientific">Steinernema carpocapsae</name>
    <name type="common">Entomopathogenic nematode</name>
    <dbReference type="NCBI Taxonomy" id="34508"/>
    <lineage>
        <taxon>Eukaryota</taxon>
        <taxon>Metazoa</taxon>
        <taxon>Ecdysozoa</taxon>
        <taxon>Nematoda</taxon>
        <taxon>Chromadorea</taxon>
        <taxon>Rhabditida</taxon>
        <taxon>Tylenchina</taxon>
        <taxon>Panagrolaimomorpha</taxon>
        <taxon>Strongyloidoidea</taxon>
        <taxon>Steinernematidae</taxon>
        <taxon>Steinernema</taxon>
    </lineage>
</organism>
<dbReference type="EMBL" id="AZBU02000010">
    <property type="protein sequence ID" value="TKR63514.1"/>
    <property type="molecule type" value="Genomic_DNA"/>
</dbReference>